<feature type="compositionally biased region" description="Polar residues" evidence="1">
    <location>
        <begin position="11"/>
        <end position="20"/>
    </location>
</feature>
<dbReference type="EMBL" id="MCFA01000031">
    <property type="protein sequence ID" value="ORY14618.1"/>
    <property type="molecule type" value="Genomic_DNA"/>
</dbReference>
<dbReference type="Proteomes" id="UP000193144">
    <property type="component" value="Unassembled WGS sequence"/>
</dbReference>
<dbReference type="AlphaFoldDB" id="A0A1Y1ZWM3"/>
<keyword evidence="3" id="KW-1185">Reference proteome</keyword>
<evidence type="ECO:0000256" key="1">
    <source>
        <dbReference type="SAM" id="MobiDB-lite"/>
    </source>
</evidence>
<name>A0A1Y1ZWM3_9PLEO</name>
<evidence type="ECO:0000313" key="2">
    <source>
        <dbReference type="EMBL" id="ORY14618.1"/>
    </source>
</evidence>
<feature type="region of interest" description="Disordered" evidence="1">
    <location>
        <begin position="1"/>
        <end position="38"/>
    </location>
</feature>
<proteinExistence type="predicted"/>
<sequence length="175" mass="19434">MLAGLKRKQETPTTTRQHVSLCSGRAGPSFPHSLQESHRVRTRQAATRESYVTASMTTSYGAPAAATDKTPVGHCMTISRIHLIDVVQWYKTVVALIACRKVIVGTHFQSKYTTSAVSTPFSSTTPLATLSYGCICVRMPNTHFHRQDEPALLVLHLELGRMKRKAFNKRRAILP</sequence>
<gene>
    <name evidence="2" type="ORF">BCR34DRAFT_222927</name>
</gene>
<protein>
    <submittedName>
        <fullName evidence="2">Uncharacterized protein</fullName>
    </submittedName>
</protein>
<comment type="caution">
    <text evidence="2">The sequence shown here is derived from an EMBL/GenBank/DDBJ whole genome shotgun (WGS) entry which is preliminary data.</text>
</comment>
<reference evidence="2 3" key="1">
    <citation type="submission" date="2016-07" db="EMBL/GenBank/DDBJ databases">
        <title>Pervasive Adenine N6-methylation of Active Genes in Fungi.</title>
        <authorList>
            <consortium name="DOE Joint Genome Institute"/>
            <person name="Mondo S.J."/>
            <person name="Dannebaum R.O."/>
            <person name="Kuo R.C."/>
            <person name="Labutti K."/>
            <person name="Haridas S."/>
            <person name="Kuo A."/>
            <person name="Salamov A."/>
            <person name="Ahrendt S.R."/>
            <person name="Lipzen A."/>
            <person name="Sullivan W."/>
            <person name="Andreopoulos W.B."/>
            <person name="Clum A."/>
            <person name="Lindquist E."/>
            <person name="Daum C."/>
            <person name="Ramamoorthy G.K."/>
            <person name="Gryganskyi A."/>
            <person name="Culley D."/>
            <person name="Magnuson J.K."/>
            <person name="James T.Y."/>
            <person name="O'Malley M.A."/>
            <person name="Stajich J.E."/>
            <person name="Spatafora J.W."/>
            <person name="Visel A."/>
            <person name="Grigoriev I.V."/>
        </authorList>
    </citation>
    <scope>NUCLEOTIDE SEQUENCE [LARGE SCALE GENOMIC DNA]</scope>
    <source>
        <strain evidence="2 3">CBS 115471</strain>
    </source>
</reference>
<organism evidence="2 3">
    <name type="scientific">Clohesyomyces aquaticus</name>
    <dbReference type="NCBI Taxonomy" id="1231657"/>
    <lineage>
        <taxon>Eukaryota</taxon>
        <taxon>Fungi</taxon>
        <taxon>Dikarya</taxon>
        <taxon>Ascomycota</taxon>
        <taxon>Pezizomycotina</taxon>
        <taxon>Dothideomycetes</taxon>
        <taxon>Pleosporomycetidae</taxon>
        <taxon>Pleosporales</taxon>
        <taxon>Lindgomycetaceae</taxon>
        <taxon>Clohesyomyces</taxon>
    </lineage>
</organism>
<accession>A0A1Y1ZWM3</accession>
<evidence type="ECO:0000313" key="3">
    <source>
        <dbReference type="Proteomes" id="UP000193144"/>
    </source>
</evidence>